<evidence type="ECO:0000259" key="4">
    <source>
        <dbReference type="PROSITE" id="PS50956"/>
    </source>
</evidence>
<dbReference type="Gene3D" id="1.10.10.10">
    <property type="entry name" value="Winged helix-like DNA-binding domain superfamily/Winged helix DNA-binding domain"/>
    <property type="match status" value="2"/>
</dbReference>
<evidence type="ECO:0000256" key="2">
    <source>
        <dbReference type="ARBA" id="ARBA00023125"/>
    </source>
</evidence>
<keyword evidence="1" id="KW-0805">Transcription regulation</keyword>
<dbReference type="InterPro" id="IPR036390">
    <property type="entry name" value="WH_DNA-bd_sf"/>
</dbReference>
<dbReference type="InterPro" id="IPR011008">
    <property type="entry name" value="Dimeric_a/b-barrel"/>
</dbReference>
<dbReference type="InterPro" id="IPR019888">
    <property type="entry name" value="Tscrpt_reg_AsnC-like"/>
</dbReference>
<dbReference type="SMART" id="SM00344">
    <property type="entry name" value="HTH_ASNC"/>
    <property type="match status" value="2"/>
</dbReference>
<dbReference type="InterPro" id="IPR019887">
    <property type="entry name" value="Tscrpt_reg_AsnC/Lrp_C"/>
</dbReference>
<evidence type="ECO:0000313" key="6">
    <source>
        <dbReference type="Proteomes" id="UP001500503"/>
    </source>
</evidence>
<keyword evidence="6" id="KW-1185">Reference proteome</keyword>
<feature type="domain" description="HTH asnC-type" evidence="4">
    <location>
        <begin position="10"/>
        <end position="70"/>
    </location>
</feature>
<dbReference type="PRINTS" id="PR00033">
    <property type="entry name" value="HTHASNC"/>
</dbReference>
<name>A0ABP8QT07_9ACTN</name>
<evidence type="ECO:0000256" key="1">
    <source>
        <dbReference type="ARBA" id="ARBA00023015"/>
    </source>
</evidence>
<evidence type="ECO:0000313" key="5">
    <source>
        <dbReference type="EMBL" id="GAA4507920.1"/>
    </source>
</evidence>
<dbReference type="PROSITE" id="PS50956">
    <property type="entry name" value="HTH_ASNC_2"/>
    <property type="match status" value="1"/>
</dbReference>
<comment type="caution">
    <text evidence="5">The sequence shown here is derived from an EMBL/GenBank/DDBJ whole genome shotgun (WGS) entry which is preliminary data.</text>
</comment>
<sequence>MSINPVLKELDDLDRRIIVALQSDGRASWTSVADVCDTSVPTVARRAQQLLAEGIVRVGVTPDISHAGPVNLFILRIGCEPGRQTEVALELVRRDDVRFLTLVTGETDIIAELNVRTDDSLHTRLIDEVLAIDGVSRCETDLLLHTYKATNDWSRQLLTGKEHVYTPVEPHECDSSHFNDTDRAIVAVLRDDGRASFQGVADVIGVNESTVRRRFETLRARGCILVNTLVPAPALGFESEIIFMITVTPANLDSAARELATYRGVRYVAATLNGSSLMCEVILPTTRDVFDFVTRTLGPLPGVQGWTANMEMLNLKRGFIETPWWRGRLNASGPNGGHHGDA</sequence>
<gene>
    <name evidence="5" type="ORF">GCM10023191_067000</name>
</gene>
<dbReference type="Gene3D" id="3.30.70.920">
    <property type="match status" value="2"/>
</dbReference>
<proteinExistence type="predicted"/>
<keyword evidence="2" id="KW-0238">DNA-binding</keyword>
<dbReference type="SUPFAM" id="SSF46785">
    <property type="entry name" value="Winged helix' DNA-binding domain"/>
    <property type="match status" value="2"/>
</dbReference>
<dbReference type="RefSeq" id="WP_345470694.1">
    <property type="nucleotide sequence ID" value="NZ_BAABHF010000042.1"/>
</dbReference>
<dbReference type="Pfam" id="PF13404">
    <property type="entry name" value="HTH_AsnC-type"/>
    <property type="match status" value="2"/>
</dbReference>
<dbReference type="PANTHER" id="PTHR30154:SF34">
    <property type="entry name" value="TRANSCRIPTIONAL REGULATOR AZLB"/>
    <property type="match status" value="1"/>
</dbReference>
<dbReference type="PANTHER" id="PTHR30154">
    <property type="entry name" value="LEUCINE-RESPONSIVE REGULATORY PROTEIN"/>
    <property type="match status" value="1"/>
</dbReference>
<dbReference type="InterPro" id="IPR000485">
    <property type="entry name" value="AsnC-type_HTH_dom"/>
</dbReference>
<reference evidence="6" key="1">
    <citation type="journal article" date="2019" name="Int. J. Syst. Evol. Microbiol.">
        <title>The Global Catalogue of Microorganisms (GCM) 10K type strain sequencing project: providing services to taxonomists for standard genome sequencing and annotation.</title>
        <authorList>
            <consortium name="The Broad Institute Genomics Platform"/>
            <consortium name="The Broad Institute Genome Sequencing Center for Infectious Disease"/>
            <person name="Wu L."/>
            <person name="Ma J."/>
        </authorList>
    </citation>
    <scope>NUCLEOTIDE SEQUENCE [LARGE SCALE GENOMIC DNA]</scope>
    <source>
        <strain evidence="6">JCM 17933</strain>
    </source>
</reference>
<organism evidence="5 6">
    <name type="scientific">Actinoallomurus oryzae</name>
    <dbReference type="NCBI Taxonomy" id="502180"/>
    <lineage>
        <taxon>Bacteria</taxon>
        <taxon>Bacillati</taxon>
        <taxon>Actinomycetota</taxon>
        <taxon>Actinomycetes</taxon>
        <taxon>Streptosporangiales</taxon>
        <taxon>Thermomonosporaceae</taxon>
        <taxon>Actinoallomurus</taxon>
    </lineage>
</organism>
<dbReference type="EMBL" id="BAABHF010000042">
    <property type="protein sequence ID" value="GAA4507920.1"/>
    <property type="molecule type" value="Genomic_DNA"/>
</dbReference>
<dbReference type="SUPFAM" id="SSF54909">
    <property type="entry name" value="Dimeric alpha+beta barrel"/>
    <property type="match status" value="2"/>
</dbReference>
<dbReference type="InterPro" id="IPR036388">
    <property type="entry name" value="WH-like_DNA-bd_sf"/>
</dbReference>
<accession>A0ABP8QT07</accession>
<keyword evidence="3" id="KW-0804">Transcription</keyword>
<dbReference type="Pfam" id="PF01037">
    <property type="entry name" value="AsnC_trans_reg"/>
    <property type="match status" value="1"/>
</dbReference>
<evidence type="ECO:0000256" key="3">
    <source>
        <dbReference type="ARBA" id="ARBA00023163"/>
    </source>
</evidence>
<protein>
    <submittedName>
        <fullName evidence="5">Lrp/AsnC family transcriptional regulator</fullName>
    </submittedName>
</protein>
<dbReference type="Proteomes" id="UP001500503">
    <property type="component" value="Unassembled WGS sequence"/>
</dbReference>